<dbReference type="PANTHER" id="PTHR48020:SF25">
    <property type="entry name" value="SUGAR TRANSPORTER, PUTATIVE (AFU_ORTHOLOGUE AFUA_7G05830)-RELATED"/>
    <property type="match status" value="1"/>
</dbReference>
<feature type="transmembrane region" description="Helical" evidence="8">
    <location>
        <begin position="212"/>
        <end position="236"/>
    </location>
</feature>
<keyword evidence="6 8" id="KW-0472">Membrane</keyword>
<evidence type="ECO:0000256" key="5">
    <source>
        <dbReference type="ARBA" id="ARBA00022989"/>
    </source>
</evidence>
<dbReference type="InterPro" id="IPR005828">
    <property type="entry name" value="MFS_sugar_transport-like"/>
</dbReference>
<feature type="domain" description="Major facilitator superfamily (MFS) profile" evidence="9">
    <location>
        <begin position="117"/>
        <end position="457"/>
    </location>
</feature>
<dbReference type="SUPFAM" id="SSF103473">
    <property type="entry name" value="MFS general substrate transporter"/>
    <property type="match status" value="2"/>
</dbReference>
<comment type="subcellular location">
    <subcellularLocation>
        <location evidence="1">Membrane</location>
        <topology evidence="1">Multi-pass membrane protein</topology>
    </subcellularLocation>
</comment>
<dbReference type="PROSITE" id="PS00217">
    <property type="entry name" value="SUGAR_TRANSPORT_2"/>
    <property type="match status" value="1"/>
</dbReference>
<evidence type="ECO:0000256" key="3">
    <source>
        <dbReference type="ARBA" id="ARBA00022448"/>
    </source>
</evidence>
<feature type="transmembrane region" description="Helical" evidence="8">
    <location>
        <begin position="248"/>
        <end position="272"/>
    </location>
</feature>
<evidence type="ECO:0000256" key="1">
    <source>
        <dbReference type="ARBA" id="ARBA00004141"/>
    </source>
</evidence>
<sequence>MTSPSSVEKLSFEHDDALLSQPTKPVAKDLETSSFSSGSSNNEGNILTQYSEEQTEQMGKLYAAKYGLDVDLFGKAALLARLPNSFNSMSFLSDEQKSALNKEITQKWSVPFELVKVIFLSSMTAAVQGMDETVINGATLFYPEVMGVTNMKNADLIEGLINGAPYLCASCIACWLSDLWNKKLGRRWTIFWACSISAITCIWQALVNLKWYHLFLARFFLGFGVGINSATVPAYAAEAAPSTIRGSLVMLWQFFTAVGMMFGYVSSLAFYHVGHNGISGGLNWRLMLGSACIPALIVMVQAPFVPESPRWLMGEGPVPFTYSAEAFPLYIRDLGMGFATATCWFFNFILAFTWPRLVNAFTPTGAFCWYAGWNVVGFFLVLWFLPETKGLTLEELDEVFSIPTMTHAKWQTKEFILDIRRVVFKQDVIPQEPLYSSHRMAVTNPIWNDKSDFKHVE</sequence>
<evidence type="ECO:0000256" key="2">
    <source>
        <dbReference type="ARBA" id="ARBA00010992"/>
    </source>
</evidence>
<dbReference type="GO" id="GO:0022857">
    <property type="term" value="F:transmembrane transporter activity"/>
    <property type="evidence" value="ECO:0007669"/>
    <property type="project" value="InterPro"/>
</dbReference>
<dbReference type="AlphaFoldDB" id="A0AAW0FEL5"/>
<dbReference type="Gene3D" id="1.20.1250.20">
    <property type="entry name" value="MFS general substrate transporter like domains"/>
    <property type="match status" value="2"/>
</dbReference>
<feature type="region of interest" description="Disordered" evidence="7">
    <location>
        <begin position="1"/>
        <end position="45"/>
    </location>
</feature>
<dbReference type="Pfam" id="PF00083">
    <property type="entry name" value="Sugar_tr"/>
    <property type="match status" value="1"/>
</dbReference>
<comment type="similarity">
    <text evidence="2">Belongs to the major facilitator superfamily. Sugar transporter (TC 2.A.1.1) family.</text>
</comment>
<evidence type="ECO:0000313" key="11">
    <source>
        <dbReference type="Proteomes" id="UP001385951"/>
    </source>
</evidence>
<keyword evidence="5 8" id="KW-1133">Transmembrane helix</keyword>
<evidence type="ECO:0000256" key="4">
    <source>
        <dbReference type="ARBA" id="ARBA00022692"/>
    </source>
</evidence>
<gene>
    <name evidence="10" type="ORF">QCA50_016848</name>
</gene>
<dbReference type="InterPro" id="IPR036259">
    <property type="entry name" value="MFS_trans_sf"/>
</dbReference>
<dbReference type="InterPro" id="IPR050814">
    <property type="entry name" value="Myo-inositol_Transporter"/>
</dbReference>
<feature type="transmembrane region" description="Helical" evidence="8">
    <location>
        <begin position="360"/>
        <end position="385"/>
    </location>
</feature>
<accession>A0AAW0FEL5</accession>
<feature type="transmembrane region" description="Helical" evidence="8">
    <location>
        <begin position="334"/>
        <end position="354"/>
    </location>
</feature>
<dbReference type="GO" id="GO:0016020">
    <property type="term" value="C:membrane"/>
    <property type="evidence" value="ECO:0007669"/>
    <property type="project" value="UniProtKB-SubCell"/>
</dbReference>
<reference evidence="10 11" key="1">
    <citation type="submission" date="2022-09" db="EMBL/GenBank/DDBJ databases">
        <authorList>
            <person name="Palmer J.M."/>
        </authorList>
    </citation>
    <scope>NUCLEOTIDE SEQUENCE [LARGE SCALE GENOMIC DNA]</scope>
    <source>
        <strain evidence="10 11">DSM 7382</strain>
    </source>
</reference>
<dbReference type="InterPro" id="IPR005829">
    <property type="entry name" value="Sugar_transporter_CS"/>
</dbReference>
<dbReference type="PANTHER" id="PTHR48020">
    <property type="entry name" value="PROTON MYO-INOSITOL COTRANSPORTER"/>
    <property type="match status" value="1"/>
</dbReference>
<feature type="transmembrane region" description="Helical" evidence="8">
    <location>
        <begin position="188"/>
        <end position="206"/>
    </location>
</feature>
<feature type="transmembrane region" description="Helical" evidence="8">
    <location>
        <begin position="284"/>
        <end position="305"/>
    </location>
</feature>
<comment type="caution">
    <text evidence="10">The sequence shown here is derived from an EMBL/GenBank/DDBJ whole genome shotgun (WGS) entry which is preliminary data.</text>
</comment>
<proteinExistence type="inferred from homology"/>
<evidence type="ECO:0000256" key="8">
    <source>
        <dbReference type="SAM" id="Phobius"/>
    </source>
</evidence>
<dbReference type="EMBL" id="JASBNA010000052">
    <property type="protein sequence ID" value="KAK7680123.1"/>
    <property type="molecule type" value="Genomic_DNA"/>
</dbReference>
<evidence type="ECO:0000259" key="9">
    <source>
        <dbReference type="PROSITE" id="PS50850"/>
    </source>
</evidence>
<keyword evidence="11" id="KW-1185">Reference proteome</keyword>
<name>A0AAW0FEL5_9APHY</name>
<dbReference type="InterPro" id="IPR020846">
    <property type="entry name" value="MFS_dom"/>
</dbReference>
<evidence type="ECO:0000256" key="6">
    <source>
        <dbReference type="ARBA" id="ARBA00023136"/>
    </source>
</evidence>
<evidence type="ECO:0000313" key="10">
    <source>
        <dbReference type="EMBL" id="KAK7680123.1"/>
    </source>
</evidence>
<dbReference type="Proteomes" id="UP001385951">
    <property type="component" value="Unassembled WGS sequence"/>
</dbReference>
<dbReference type="PROSITE" id="PS50850">
    <property type="entry name" value="MFS"/>
    <property type="match status" value="1"/>
</dbReference>
<keyword evidence="3" id="KW-0813">Transport</keyword>
<organism evidence="10 11">
    <name type="scientific">Cerrena zonata</name>
    <dbReference type="NCBI Taxonomy" id="2478898"/>
    <lineage>
        <taxon>Eukaryota</taxon>
        <taxon>Fungi</taxon>
        <taxon>Dikarya</taxon>
        <taxon>Basidiomycota</taxon>
        <taxon>Agaricomycotina</taxon>
        <taxon>Agaricomycetes</taxon>
        <taxon>Polyporales</taxon>
        <taxon>Cerrenaceae</taxon>
        <taxon>Cerrena</taxon>
    </lineage>
</organism>
<keyword evidence="4 8" id="KW-0812">Transmembrane</keyword>
<evidence type="ECO:0000256" key="7">
    <source>
        <dbReference type="SAM" id="MobiDB-lite"/>
    </source>
</evidence>
<protein>
    <recommendedName>
        <fullName evidence="9">Major facilitator superfamily (MFS) profile domain-containing protein</fullName>
    </recommendedName>
</protein>